<dbReference type="SMART" id="SM00860">
    <property type="entry name" value="SMI1_KNR4"/>
    <property type="match status" value="1"/>
</dbReference>
<reference evidence="2 3" key="1">
    <citation type="submission" date="2018-08" db="EMBL/GenBank/DDBJ databases">
        <title>Paenibacillus sp. M4BSY-1, whole genome shotgun sequence.</title>
        <authorList>
            <person name="Tuo L."/>
        </authorList>
    </citation>
    <scope>NUCLEOTIDE SEQUENCE [LARGE SCALE GENOMIC DNA]</scope>
    <source>
        <strain evidence="2 3">M4BSY-1</strain>
    </source>
</reference>
<evidence type="ECO:0000259" key="1">
    <source>
        <dbReference type="SMART" id="SM00860"/>
    </source>
</evidence>
<accession>A0A371P7S4</accession>
<sequence length="147" mass="16406">MNDALMERLTAFLYRENNRTLVGTPASQEEVAEAEQRLGISFHKDYVQFIRTFGGAYAGIAVHAFSNGSSIGRETVTDLTLDFREQCKELPCGVFLKSSYVISLDGSGNPIFLNPAGEVLIYYHDNGETEVLAGSFEAFIEDNFFEW</sequence>
<dbReference type="EMBL" id="QUBQ01000004">
    <property type="protein sequence ID" value="REK71935.1"/>
    <property type="molecule type" value="Genomic_DNA"/>
</dbReference>
<organism evidence="2 3">
    <name type="scientific">Paenibacillus paeoniae</name>
    <dbReference type="NCBI Taxonomy" id="2292705"/>
    <lineage>
        <taxon>Bacteria</taxon>
        <taxon>Bacillati</taxon>
        <taxon>Bacillota</taxon>
        <taxon>Bacilli</taxon>
        <taxon>Bacillales</taxon>
        <taxon>Paenibacillaceae</taxon>
        <taxon>Paenibacillus</taxon>
    </lineage>
</organism>
<evidence type="ECO:0000313" key="3">
    <source>
        <dbReference type="Proteomes" id="UP000261905"/>
    </source>
</evidence>
<gene>
    <name evidence="2" type="ORF">DX130_19740</name>
</gene>
<dbReference type="RefSeq" id="WP_116048282.1">
    <property type="nucleotide sequence ID" value="NZ_QUBQ01000004.1"/>
</dbReference>
<keyword evidence="3" id="KW-1185">Reference proteome</keyword>
<dbReference type="InterPro" id="IPR018958">
    <property type="entry name" value="Knr4/Smi1-like_dom"/>
</dbReference>
<feature type="domain" description="Knr4/Smi1-like" evidence="1">
    <location>
        <begin position="25"/>
        <end position="142"/>
    </location>
</feature>
<dbReference type="Pfam" id="PF09346">
    <property type="entry name" value="SMI1_KNR4"/>
    <property type="match status" value="1"/>
</dbReference>
<protein>
    <submittedName>
        <fullName evidence="2">SMI1/KNR4 family protein</fullName>
    </submittedName>
</protein>
<comment type="caution">
    <text evidence="2">The sequence shown here is derived from an EMBL/GenBank/DDBJ whole genome shotgun (WGS) entry which is preliminary data.</text>
</comment>
<dbReference type="OrthoDB" id="2736282at2"/>
<dbReference type="AlphaFoldDB" id="A0A371P7S4"/>
<dbReference type="Proteomes" id="UP000261905">
    <property type="component" value="Unassembled WGS sequence"/>
</dbReference>
<proteinExistence type="predicted"/>
<evidence type="ECO:0000313" key="2">
    <source>
        <dbReference type="EMBL" id="REK71935.1"/>
    </source>
</evidence>
<dbReference type="SUPFAM" id="SSF160631">
    <property type="entry name" value="SMI1/KNR4-like"/>
    <property type="match status" value="1"/>
</dbReference>
<dbReference type="Gene3D" id="3.40.1580.10">
    <property type="entry name" value="SMI1/KNR4-like"/>
    <property type="match status" value="1"/>
</dbReference>
<name>A0A371P7S4_9BACL</name>
<dbReference type="InterPro" id="IPR037883">
    <property type="entry name" value="Knr4/Smi1-like_sf"/>
</dbReference>